<feature type="compositionally biased region" description="Basic and acidic residues" evidence="1">
    <location>
        <begin position="77"/>
        <end position="89"/>
    </location>
</feature>
<feature type="region of interest" description="Disordered" evidence="1">
    <location>
        <begin position="1"/>
        <end position="49"/>
    </location>
</feature>
<dbReference type="Proteomes" id="UP000812966">
    <property type="component" value="Unassembled WGS sequence"/>
</dbReference>
<keyword evidence="3" id="KW-1185">Reference proteome</keyword>
<organism evidence="2 3">
    <name type="scientific">Filobasidium floriforme</name>
    <dbReference type="NCBI Taxonomy" id="5210"/>
    <lineage>
        <taxon>Eukaryota</taxon>
        <taxon>Fungi</taxon>
        <taxon>Dikarya</taxon>
        <taxon>Basidiomycota</taxon>
        <taxon>Agaricomycotina</taxon>
        <taxon>Tremellomycetes</taxon>
        <taxon>Filobasidiales</taxon>
        <taxon>Filobasidiaceae</taxon>
        <taxon>Filobasidium</taxon>
    </lineage>
</organism>
<dbReference type="EMBL" id="JABELV010000134">
    <property type="protein sequence ID" value="KAG7529835.1"/>
    <property type="molecule type" value="Genomic_DNA"/>
</dbReference>
<gene>
    <name evidence="2" type="ORF">FFLO_05375</name>
</gene>
<feature type="region of interest" description="Disordered" evidence="1">
    <location>
        <begin position="64"/>
        <end position="89"/>
    </location>
</feature>
<dbReference type="AlphaFoldDB" id="A0A8K0JIM9"/>
<protein>
    <submittedName>
        <fullName evidence="2">Uncharacterized protein</fullName>
    </submittedName>
</protein>
<comment type="caution">
    <text evidence="2">The sequence shown here is derived from an EMBL/GenBank/DDBJ whole genome shotgun (WGS) entry which is preliminary data.</text>
</comment>
<evidence type="ECO:0000313" key="3">
    <source>
        <dbReference type="Proteomes" id="UP000812966"/>
    </source>
</evidence>
<evidence type="ECO:0000256" key="1">
    <source>
        <dbReference type="SAM" id="MobiDB-lite"/>
    </source>
</evidence>
<evidence type="ECO:0000313" key="2">
    <source>
        <dbReference type="EMBL" id="KAG7529835.1"/>
    </source>
</evidence>
<accession>A0A8K0JIM9</accession>
<sequence length="707" mass="76018">MNRCSKIALPLSGSSRHGAASQARTRRPRLPATIPASPSTTPQCRSISGSSSCLKDSLSNYRPPTASYLPPATRSYGRVDDHPMPDDMPREDYSTPAMYTFNMLAKILRYLLYGTLGVTAAGLAGVEGGHQYVENVMMAYPSHVDSRNIDPNSEEAVYAWAEENDAWTGGSSGGTSSALGFYARHTLRSAWLAREYGVGSSGAAAIGRAGQDSDSGQMKGMIGAGRSGTEGDSLNTSDPSSIMAEDYLARTILAARSKGIAFPGNLPGNRETYPPVHPSSSHAQVPVDRVALDLLTRHAEVLERIAKPSSLREAEETYEILLRSVLDRSVTNSVEEVVKQAELLQLAKKLGDVNIRLGDAERATGWWEWGMRFGGLATRRPSSQAMPVTDHGVTVAETRGWLPRWLGSNSGSAPAEAAGSRMEHTLAQNSHMVVPQDTTMDHALPNLHPLIRRAAISLISSYASNLGMQGQLVEAGALQNMGLQLAKATDSTKESTPAASLQNLWLNHRASLLTLNAVEVAHAQGEDIQVGLGRLAEATKQAEEVIRNIAAAYSTSAKPVIAADGQPAQYTPSRAIPMRNMEIADRFGKNQRKSPLARPASQLLRDAERTAAEGWNLTGLLYEKLARLPVHQAMQRQALHEVALDCHERAMGWSTIASGGEADGLNQIAVDEDALGLGGKGGVGKTTEYWRNYMRVRAKLEAQVTAV</sequence>
<dbReference type="OrthoDB" id="2524554at2759"/>
<reference evidence="2" key="1">
    <citation type="submission" date="2020-04" db="EMBL/GenBank/DDBJ databases">
        <title>Analysis of mating type loci in Filobasidium floriforme.</title>
        <authorList>
            <person name="Nowrousian M."/>
        </authorList>
    </citation>
    <scope>NUCLEOTIDE SEQUENCE</scope>
    <source>
        <strain evidence="2">CBS 6242</strain>
    </source>
</reference>
<proteinExistence type="predicted"/>
<name>A0A8K0JIM9_9TREE</name>
<feature type="compositionally biased region" description="Low complexity" evidence="1">
    <location>
        <begin position="31"/>
        <end position="49"/>
    </location>
</feature>